<dbReference type="PROSITE" id="PS51257">
    <property type="entry name" value="PROKAR_LIPOPROTEIN"/>
    <property type="match status" value="1"/>
</dbReference>
<dbReference type="AlphaFoldDB" id="A0ABD5QGW1"/>
<comment type="caution">
    <text evidence="3">The sequence shown here is derived from an EMBL/GenBank/DDBJ whole genome shotgun (WGS) entry which is preliminary data.</text>
</comment>
<dbReference type="RefSeq" id="WP_224828398.1">
    <property type="nucleotide sequence ID" value="NZ_JAIVEF010000006.1"/>
</dbReference>
<dbReference type="PANTHER" id="PTHR34351">
    <property type="entry name" value="SLR1927 PROTEIN-RELATED"/>
    <property type="match status" value="1"/>
</dbReference>
<keyword evidence="1" id="KW-1133">Transmembrane helix</keyword>
<dbReference type="Proteomes" id="UP001595925">
    <property type="component" value="Unassembled WGS sequence"/>
</dbReference>
<feature type="transmembrane region" description="Helical" evidence="1">
    <location>
        <begin position="31"/>
        <end position="48"/>
    </location>
</feature>
<feature type="domain" description="DUF58" evidence="2">
    <location>
        <begin position="203"/>
        <end position="317"/>
    </location>
</feature>
<evidence type="ECO:0000259" key="2">
    <source>
        <dbReference type="Pfam" id="PF01882"/>
    </source>
</evidence>
<reference evidence="3 4" key="1">
    <citation type="journal article" date="2019" name="Int. J. Syst. Evol. Microbiol.">
        <title>The Global Catalogue of Microorganisms (GCM) 10K type strain sequencing project: providing services to taxonomists for standard genome sequencing and annotation.</title>
        <authorList>
            <consortium name="The Broad Institute Genomics Platform"/>
            <consortium name="The Broad Institute Genome Sequencing Center for Infectious Disease"/>
            <person name="Wu L."/>
            <person name="Ma J."/>
        </authorList>
    </citation>
    <scope>NUCLEOTIDE SEQUENCE [LARGE SCALE GENOMIC DNA]</scope>
    <source>
        <strain evidence="3 4">CGMCC 1.15824</strain>
    </source>
</reference>
<dbReference type="Pfam" id="PF01882">
    <property type="entry name" value="DUF58"/>
    <property type="match status" value="1"/>
</dbReference>
<keyword evidence="1" id="KW-0472">Membrane</keyword>
<keyword evidence="4" id="KW-1185">Reference proteome</keyword>
<protein>
    <submittedName>
        <fullName evidence="3">DUF58 domain-containing protein</fullName>
    </submittedName>
</protein>
<evidence type="ECO:0000313" key="3">
    <source>
        <dbReference type="EMBL" id="MFC4988973.1"/>
    </source>
</evidence>
<dbReference type="EMBL" id="JBHSJG010000038">
    <property type="protein sequence ID" value="MFC4988973.1"/>
    <property type="molecule type" value="Genomic_DNA"/>
</dbReference>
<gene>
    <name evidence="3" type="ORF">ACFPFO_14610</name>
</gene>
<dbReference type="InterPro" id="IPR002881">
    <property type="entry name" value="DUF58"/>
</dbReference>
<feature type="transmembrane region" description="Helical" evidence="1">
    <location>
        <begin position="7"/>
        <end position="25"/>
    </location>
</feature>
<organism evidence="3 4">
    <name type="scientific">Saliphagus infecundisoli</name>
    <dbReference type="NCBI Taxonomy" id="1849069"/>
    <lineage>
        <taxon>Archaea</taxon>
        <taxon>Methanobacteriati</taxon>
        <taxon>Methanobacteriota</taxon>
        <taxon>Stenosarchaea group</taxon>
        <taxon>Halobacteria</taxon>
        <taxon>Halobacteriales</taxon>
        <taxon>Natrialbaceae</taxon>
        <taxon>Saliphagus</taxon>
    </lineage>
</organism>
<sequence length="362" mass="38712">MKLTRRGYAVVAVVAGCLVMAWLYGARSLNALVAPLLLALLAAVVAVSRAETPTVERAAVEDGFVGERRTVSLSLTAGNPIAATVEDEVGDGLATIREAPSESWREGIVADPEADAVAELTIAEGSEVTYDVRLTARGERTVGPVTVTVRDVLGLVSREFSVAATGRVLVYPEVYDLRGASRRDLRTLALAIREGSREEFDHLREYDRGDSLRDVHWKSTAKRADGELVVKEFVADDDVGEVALLAEAGRDRADQMATATASVATYLLESGVRVSVATPAGSLPSRAGHDHHLEALRLLARTGDGIATDRARREADVVVRADETGTVVAVGEETIPFDRFREGDLRTGIAPDSKDEGREVVA</sequence>
<accession>A0ABD5QGW1</accession>
<evidence type="ECO:0000256" key="1">
    <source>
        <dbReference type="SAM" id="Phobius"/>
    </source>
</evidence>
<dbReference type="PANTHER" id="PTHR34351:SF1">
    <property type="entry name" value="SLR1927 PROTEIN"/>
    <property type="match status" value="1"/>
</dbReference>
<keyword evidence="1" id="KW-0812">Transmembrane</keyword>
<name>A0ABD5QGW1_9EURY</name>
<evidence type="ECO:0000313" key="4">
    <source>
        <dbReference type="Proteomes" id="UP001595925"/>
    </source>
</evidence>
<proteinExistence type="predicted"/>